<gene>
    <name evidence="1" type="ORF">IW261DRAFT_1564709</name>
</gene>
<protein>
    <submittedName>
        <fullName evidence="1">Uncharacterized protein</fullName>
    </submittedName>
</protein>
<accession>A0AA39TC54</accession>
<reference evidence="1" key="1">
    <citation type="submission" date="2023-06" db="EMBL/GenBank/DDBJ databases">
        <authorList>
            <consortium name="Lawrence Berkeley National Laboratory"/>
            <person name="Ahrendt S."/>
            <person name="Sahu N."/>
            <person name="Indic B."/>
            <person name="Wong-Bajracharya J."/>
            <person name="Merenyi Z."/>
            <person name="Ke H.-M."/>
            <person name="Monk M."/>
            <person name="Kocsube S."/>
            <person name="Drula E."/>
            <person name="Lipzen A."/>
            <person name="Balint B."/>
            <person name="Henrissat B."/>
            <person name="Andreopoulos B."/>
            <person name="Martin F.M."/>
            <person name="Harder C.B."/>
            <person name="Rigling D."/>
            <person name="Ford K.L."/>
            <person name="Foster G.D."/>
            <person name="Pangilinan J."/>
            <person name="Papanicolaou A."/>
            <person name="Barry K."/>
            <person name="LaButti K."/>
            <person name="Viragh M."/>
            <person name="Koriabine M."/>
            <person name="Yan M."/>
            <person name="Riley R."/>
            <person name="Champramary S."/>
            <person name="Plett K.L."/>
            <person name="Tsai I.J."/>
            <person name="Slot J."/>
            <person name="Sipos G."/>
            <person name="Plett J."/>
            <person name="Nagy L.G."/>
            <person name="Grigoriev I.V."/>
        </authorList>
    </citation>
    <scope>NUCLEOTIDE SEQUENCE</scope>
    <source>
        <strain evidence="1">ICMP 16352</strain>
    </source>
</reference>
<proteinExistence type="predicted"/>
<keyword evidence="2" id="KW-1185">Reference proteome</keyword>
<dbReference type="AlphaFoldDB" id="A0AA39TC54"/>
<dbReference type="Proteomes" id="UP001175227">
    <property type="component" value="Unassembled WGS sequence"/>
</dbReference>
<name>A0AA39TC54_9AGAR</name>
<comment type="caution">
    <text evidence="1">The sequence shown here is derived from an EMBL/GenBank/DDBJ whole genome shotgun (WGS) entry which is preliminary data.</text>
</comment>
<evidence type="ECO:0000313" key="2">
    <source>
        <dbReference type="Proteomes" id="UP001175227"/>
    </source>
</evidence>
<dbReference type="EMBL" id="JAUEPR010000012">
    <property type="protein sequence ID" value="KAK0479336.1"/>
    <property type="molecule type" value="Genomic_DNA"/>
</dbReference>
<sequence>MLVCDSLNALCLALTNFQQFLHSVILWTASRINHSVLKGFEVRLNWGAFIGLKWEDFLFGVSPATVIMEVCKHGMTAKEVYAYYKADDAVPITPYIPHLPVHYPDIVAYMHFPYHPRYSRMDFFKSLPCILTNQADNNTSMTSTLVSPYPEDNGNVKMKDQWIEDMMTSGGH</sequence>
<evidence type="ECO:0000313" key="1">
    <source>
        <dbReference type="EMBL" id="KAK0479336.1"/>
    </source>
</evidence>
<organism evidence="1 2">
    <name type="scientific">Armillaria novae-zelandiae</name>
    <dbReference type="NCBI Taxonomy" id="153914"/>
    <lineage>
        <taxon>Eukaryota</taxon>
        <taxon>Fungi</taxon>
        <taxon>Dikarya</taxon>
        <taxon>Basidiomycota</taxon>
        <taxon>Agaricomycotina</taxon>
        <taxon>Agaricomycetes</taxon>
        <taxon>Agaricomycetidae</taxon>
        <taxon>Agaricales</taxon>
        <taxon>Marasmiineae</taxon>
        <taxon>Physalacriaceae</taxon>
        <taxon>Armillaria</taxon>
    </lineage>
</organism>